<dbReference type="InterPro" id="IPR005670">
    <property type="entry name" value="PstB-like"/>
</dbReference>
<dbReference type="InterPro" id="IPR003593">
    <property type="entry name" value="AAA+_ATPase"/>
</dbReference>
<dbReference type="PANTHER" id="PTHR43423">
    <property type="entry name" value="ABC TRANSPORTER I FAMILY MEMBER 17"/>
    <property type="match status" value="1"/>
</dbReference>
<dbReference type="RefSeq" id="WP_086042078.1">
    <property type="nucleotide sequence ID" value="NZ_CBCRZA010000001.1"/>
</dbReference>
<evidence type="ECO:0000256" key="1">
    <source>
        <dbReference type="ARBA" id="ARBA00022448"/>
    </source>
</evidence>
<dbReference type="SUPFAM" id="SSF52540">
    <property type="entry name" value="P-loop containing nucleoside triphosphate hydrolases"/>
    <property type="match status" value="1"/>
</dbReference>
<dbReference type="EMBL" id="CP021059">
    <property type="protein sequence ID" value="ARQ06409.1"/>
    <property type="molecule type" value="Genomic_DNA"/>
</dbReference>
<feature type="domain" description="ABC transporter" evidence="4">
    <location>
        <begin position="4"/>
        <end position="234"/>
    </location>
</feature>
<evidence type="ECO:0000313" key="5">
    <source>
        <dbReference type="EMBL" id="ARQ06409.1"/>
    </source>
</evidence>
<dbReference type="CDD" id="cd03260">
    <property type="entry name" value="ABC_PstB_phosphate_transporter"/>
    <property type="match status" value="1"/>
</dbReference>
<keyword evidence="1" id="KW-0813">Transport</keyword>
<dbReference type="Proteomes" id="UP000194154">
    <property type="component" value="Chromosome"/>
</dbReference>
<dbReference type="InterPro" id="IPR017871">
    <property type="entry name" value="ABC_transporter-like_CS"/>
</dbReference>
<evidence type="ECO:0000313" key="6">
    <source>
        <dbReference type="Proteomes" id="UP000194154"/>
    </source>
</evidence>
<organism evidence="5 6">
    <name type="scientific">Macrococcoides canis</name>
    <dbReference type="NCBI Taxonomy" id="1855823"/>
    <lineage>
        <taxon>Bacteria</taxon>
        <taxon>Bacillati</taxon>
        <taxon>Bacillota</taxon>
        <taxon>Bacilli</taxon>
        <taxon>Bacillales</taxon>
        <taxon>Staphylococcaceae</taxon>
        <taxon>Macrococcoides</taxon>
    </lineage>
</organism>
<dbReference type="GO" id="GO:0035435">
    <property type="term" value="P:phosphate ion transmembrane transport"/>
    <property type="evidence" value="ECO:0007669"/>
    <property type="project" value="InterPro"/>
</dbReference>
<keyword evidence="3 5" id="KW-0067">ATP-binding</keyword>
<dbReference type="GO" id="GO:0016887">
    <property type="term" value="F:ATP hydrolysis activity"/>
    <property type="evidence" value="ECO:0007669"/>
    <property type="project" value="InterPro"/>
</dbReference>
<reference evidence="5 6" key="1">
    <citation type="journal article" date="2017" name="Int. J. Syst. Evol. Microbiol.">
        <title>Macrococcus canis sp. nov., a skin bacterium associated with infections in dogs.</title>
        <authorList>
            <person name="Gobeli Brawand S."/>
            <person name="Cotting K."/>
            <person name="Gomez-Sanz E."/>
            <person name="Collaud A."/>
            <person name="Thomann A."/>
            <person name="Brodard I."/>
            <person name="Rodriguez-Campos S."/>
            <person name="Strauss C."/>
            <person name="Perreten V."/>
        </authorList>
    </citation>
    <scope>NUCLEOTIDE SEQUENCE [LARGE SCALE GENOMIC DNA]</scope>
    <source>
        <strain evidence="5 6">KM45013</strain>
    </source>
</reference>
<sequence>MTDIKLEHINFSVDNNQILKDITTNFHSGKITALIGPSGAGKTTLLKLINGLRSPDSGNIYIGEKEIQSFDLIKLKQQIGMALQSAPMIQGTVYDNLNLPRSIFGDTLDKQKAMELLDQVNLETTELSTDVKSLSGGQRQRLSIARTLFNQPEVLLLDEITSSLDPRSVKEVEALIRKICDQFGVTIIWITHDVEQAKRITDYYCMLKDGQFVVSGYSSELETTEHPILKAFLKGEIE</sequence>
<dbReference type="STRING" id="1855823.MCCS_07610"/>
<evidence type="ECO:0000259" key="4">
    <source>
        <dbReference type="PROSITE" id="PS50893"/>
    </source>
</evidence>
<dbReference type="InterPro" id="IPR003439">
    <property type="entry name" value="ABC_transporter-like_ATP-bd"/>
</dbReference>
<dbReference type="PANTHER" id="PTHR43423:SF1">
    <property type="entry name" value="ABC TRANSPORTER I FAMILY MEMBER 17"/>
    <property type="match status" value="1"/>
</dbReference>
<dbReference type="Pfam" id="PF00005">
    <property type="entry name" value="ABC_tran"/>
    <property type="match status" value="1"/>
</dbReference>
<evidence type="ECO:0000256" key="3">
    <source>
        <dbReference type="ARBA" id="ARBA00022840"/>
    </source>
</evidence>
<keyword evidence="5" id="KW-0378">Hydrolase</keyword>
<proteinExistence type="predicted"/>
<dbReference type="PROSITE" id="PS00211">
    <property type="entry name" value="ABC_TRANSPORTER_1"/>
    <property type="match status" value="1"/>
</dbReference>
<dbReference type="GO" id="GO:0005524">
    <property type="term" value="F:ATP binding"/>
    <property type="evidence" value="ECO:0007669"/>
    <property type="project" value="UniProtKB-KW"/>
</dbReference>
<dbReference type="Gene3D" id="3.40.50.300">
    <property type="entry name" value="P-loop containing nucleotide triphosphate hydrolases"/>
    <property type="match status" value="1"/>
</dbReference>
<name>A0A1W7A9W5_9STAP</name>
<accession>A0A1W7A9W5</accession>
<dbReference type="AlphaFoldDB" id="A0A1W7A9W5"/>
<dbReference type="KEGG" id="mcak:MCCS_07610"/>
<keyword evidence="2" id="KW-0547">Nucleotide-binding</keyword>
<dbReference type="PROSITE" id="PS50893">
    <property type="entry name" value="ABC_TRANSPORTER_2"/>
    <property type="match status" value="1"/>
</dbReference>
<dbReference type="EC" id="3.6.3.-" evidence="5"/>
<gene>
    <name evidence="5" type="primary">metN2_2</name>
    <name evidence="5" type="ORF">MCCS_07610</name>
</gene>
<evidence type="ECO:0000256" key="2">
    <source>
        <dbReference type="ARBA" id="ARBA00022741"/>
    </source>
</evidence>
<dbReference type="InterPro" id="IPR027417">
    <property type="entry name" value="P-loop_NTPase"/>
</dbReference>
<dbReference type="GeneID" id="35294896"/>
<dbReference type="GO" id="GO:0005315">
    <property type="term" value="F:phosphate transmembrane transporter activity"/>
    <property type="evidence" value="ECO:0007669"/>
    <property type="project" value="InterPro"/>
</dbReference>
<keyword evidence="6" id="KW-1185">Reference proteome</keyword>
<dbReference type="OrthoDB" id="9785080at2"/>
<dbReference type="GO" id="GO:0016020">
    <property type="term" value="C:membrane"/>
    <property type="evidence" value="ECO:0007669"/>
    <property type="project" value="InterPro"/>
</dbReference>
<protein>
    <submittedName>
        <fullName evidence="5">Methionine import ATP-binding protein MetN 2</fullName>
        <ecNumber evidence="5">3.6.3.-</ecNumber>
    </submittedName>
</protein>
<dbReference type="SMART" id="SM00382">
    <property type="entry name" value="AAA"/>
    <property type="match status" value="1"/>
</dbReference>